<protein>
    <recommendedName>
        <fullName evidence="6">Hydrophobin</fullName>
    </recommendedName>
</protein>
<dbReference type="CDD" id="cd23507">
    <property type="entry name" value="hydrophobin_I"/>
    <property type="match status" value="1"/>
</dbReference>
<dbReference type="GO" id="GO:0009277">
    <property type="term" value="C:fungal-type cell wall"/>
    <property type="evidence" value="ECO:0007669"/>
    <property type="project" value="InterPro"/>
</dbReference>
<accession>A0A9P5Y8N2</accession>
<evidence type="ECO:0000256" key="5">
    <source>
        <dbReference type="ARBA" id="ARBA00023157"/>
    </source>
</evidence>
<dbReference type="Proteomes" id="UP000807353">
    <property type="component" value="Unassembled WGS sequence"/>
</dbReference>
<comment type="similarity">
    <text evidence="2 6">Belongs to the fungal hydrophobin family.</text>
</comment>
<gene>
    <name evidence="7" type="ORF">BDZ94DRAFT_1218239</name>
</gene>
<keyword evidence="5 6" id="KW-1015">Disulfide bond</keyword>
<name>A0A9P5Y8N2_9AGAR</name>
<keyword evidence="6" id="KW-0732">Signal</keyword>
<dbReference type="OrthoDB" id="4225815at2759"/>
<comment type="caution">
    <text evidence="7">The sequence shown here is derived from an EMBL/GenBank/DDBJ whole genome shotgun (WGS) entry which is preliminary data.</text>
</comment>
<dbReference type="AlphaFoldDB" id="A0A9P5Y8N2"/>
<sequence>MIIQIRQLLKLPQFLRLSLALISKIFSKVAIFAAISLVLSVAAAPGGSGNNHSKCNIGPIQCCEQLHIPETIDDNKISSIIGVAVDPITVLTGEGCSPVSVLGVGSGTT</sequence>
<dbReference type="Pfam" id="PF01185">
    <property type="entry name" value="Hydrophobin"/>
    <property type="match status" value="1"/>
</dbReference>
<evidence type="ECO:0000256" key="4">
    <source>
        <dbReference type="ARBA" id="ARBA00022525"/>
    </source>
</evidence>
<dbReference type="GO" id="GO:0005199">
    <property type="term" value="F:structural constituent of cell wall"/>
    <property type="evidence" value="ECO:0007669"/>
    <property type="project" value="InterPro"/>
</dbReference>
<dbReference type="InterPro" id="IPR001338">
    <property type="entry name" value="Class_I_Hydrophobin"/>
</dbReference>
<comment type="subcellular location">
    <subcellularLocation>
        <location evidence="1 6">Secreted</location>
        <location evidence="1 6">Cell wall</location>
    </subcellularLocation>
</comment>
<reference evidence="7" key="1">
    <citation type="submission" date="2020-11" db="EMBL/GenBank/DDBJ databases">
        <authorList>
            <consortium name="DOE Joint Genome Institute"/>
            <person name="Ahrendt S."/>
            <person name="Riley R."/>
            <person name="Andreopoulos W."/>
            <person name="Labutti K."/>
            <person name="Pangilinan J."/>
            <person name="Ruiz-Duenas F.J."/>
            <person name="Barrasa J.M."/>
            <person name="Sanchez-Garcia M."/>
            <person name="Camarero S."/>
            <person name="Miyauchi S."/>
            <person name="Serrano A."/>
            <person name="Linde D."/>
            <person name="Babiker R."/>
            <person name="Drula E."/>
            <person name="Ayuso-Fernandez I."/>
            <person name="Pacheco R."/>
            <person name="Padilla G."/>
            <person name="Ferreira P."/>
            <person name="Barriuso J."/>
            <person name="Kellner H."/>
            <person name="Castanera R."/>
            <person name="Alfaro M."/>
            <person name="Ramirez L."/>
            <person name="Pisabarro A.G."/>
            <person name="Kuo A."/>
            <person name="Tritt A."/>
            <person name="Lipzen A."/>
            <person name="He G."/>
            <person name="Yan M."/>
            <person name="Ng V."/>
            <person name="Cullen D."/>
            <person name="Martin F."/>
            <person name="Rosso M.-N."/>
            <person name="Henrissat B."/>
            <person name="Hibbett D."/>
            <person name="Martinez A.T."/>
            <person name="Grigoriev I.V."/>
        </authorList>
    </citation>
    <scope>NUCLEOTIDE SEQUENCE</scope>
    <source>
        <strain evidence="7">CBS 247.69</strain>
    </source>
</reference>
<proteinExistence type="inferred from homology"/>
<evidence type="ECO:0000256" key="2">
    <source>
        <dbReference type="ARBA" id="ARBA00010446"/>
    </source>
</evidence>
<dbReference type="EMBL" id="MU150263">
    <property type="protein sequence ID" value="KAF9463321.1"/>
    <property type="molecule type" value="Genomic_DNA"/>
</dbReference>
<keyword evidence="4 6" id="KW-0964">Secreted</keyword>
<organism evidence="7 8">
    <name type="scientific">Collybia nuda</name>
    <dbReference type="NCBI Taxonomy" id="64659"/>
    <lineage>
        <taxon>Eukaryota</taxon>
        <taxon>Fungi</taxon>
        <taxon>Dikarya</taxon>
        <taxon>Basidiomycota</taxon>
        <taxon>Agaricomycotina</taxon>
        <taxon>Agaricomycetes</taxon>
        <taxon>Agaricomycetidae</taxon>
        <taxon>Agaricales</taxon>
        <taxon>Tricholomatineae</taxon>
        <taxon>Clitocybaceae</taxon>
        <taxon>Collybia</taxon>
    </lineage>
</organism>
<evidence type="ECO:0000313" key="8">
    <source>
        <dbReference type="Proteomes" id="UP000807353"/>
    </source>
</evidence>
<evidence type="ECO:0000313" key="7">
    <source>
        <dbReference type="EMBL" id="KAF9463321.1"/>
    </source>
</evidence>
<keyword evidence="8" id="KW-1185">Reference proteome</keyword>
<keyword evidence="3 6" id="KW-0134">Cell wall</keyword>
<evidence type="ECO:0000256" key="3">
    <source>
        <dbReference type="ARBA" id="ARBA00022512"/>
    </source>
</evidence>
<evidence type="ECO:0000256" key="6">
    <source>
        <dbReference type="RuleBase" id="RU365009"/>
    </source>
</evidence>
<evidence type="ECO:0000256" key="1">
    <source>
        <dbReference type="ARBA" id="ARBA00004191"/>
    </source>
</evidence>